<dbReference type="GeneID" id="41599110"/>
<dbReference type="AlphaFoldDB" id="A0A075N234"/>
<keyword evidence="9" id="KW-0129">CBS domain</keyword>
<evidence type="ECO:0000256" key="3">
    <source>
        <dbReference type="ARBA" id="ARBA00022448"/>
    </source>
</evidence>
<feature type="domain" description="CBS" evidence="11">
    <location>
        <begin position="13"/>
        <end position="69"/>
    </location>
</feature>
<dbReference type="eggNOG" id="arCOG04145">
    <property type="taxonomic scope" value="Archaea"/>
</dbReference>
<feature type="transmembrane region" description="Helical" evidence="10">
    <location>
        <begin position="413"/>
        <end position="434"/>
    </location>
</feature>
<keyword evidence="4" id="KW-1003">Cell membrane</keyword>
<evidence type="ECO:0000256" key="5">
    <source>
        <dbReference type="ARBA" id="ARBA00022692"/>
    </source>
</evidence>
<keyword evidence="5 10" id="KW-0812">Transmembrane</keyword>
<organism evidence="12 13">
    <name type="scientific">Candidatus Nitrososphaera evergladensis SR1</name>
    <dbReference type="NCBI Taxonomy" id="1459636"/>
    <lineage>
        <taxon>Archaea</taxon>
        <taxon>Nitrososphaerota</taxon>
        <taxon>Nitrososphaeria</taxon>
        <taxon>Nitrososphaerales</taxon>
        <taxon>Nitrososphaeraceae</taxon>
        <taxon>Nitrososphaera</taxon>
    </lineage>
</organism>
<accession>A0A075N234</accession>
<dbReference type="InterPro" id="IPR000644">
    <property type="entry name" value="CBS_dom"/>
</dbReference>
<dbReference type="SMART" id="SM00116">
    <property type="entry name" value="CBS"/>
    <property type="match status" value="2"/>
</dbReference>
<dbReference type="InterPro" id="IPR046342">
    <property type="entry name" value="CBS_dom_sf"/>
</dbReference>
<evidence type="ECO:0000313" key="12">
    <source>
        <dbReference type="EMBL" id="AIF85509.1"/>
    </source>
</evidence>
<dbReference type="PROSITE" id="PS51371">
    <property type="entry name" value="CBS"/>
    <property type="match status" value="2"/>
</dbReference>
<sequence>MQDVLERPVTSYMHRLFVTLDENTNVARAVQQMNSQSAETIIVSSNARPAGIVTDSDILDQVVMKGEDSDQVFLKTVMSKPLVTISPKGTVRQALQLMRINQVKRLPVVVNGTEVLGIVTQVALANAVRTSVLERTFGRYRSMITEKYKPILGNLGILLQFSGVLLVVPAFLGAALGENTSIVGILFAVIGLSFAGFFLTHVGEKSPMNLKQASIFIVSSFVLLSLFGSIPYMYLDPFQRNLDWPSLFVDSFFESASGFTTTGLSLISNPESLPKSLDFYHSYTQWVGGLSFVYLVMILFFPERKLSAMKSVLGGGMLRVKELLVTIVVIFTAYTVLLIFATVFFSQTDVLDATSLVFSTITSGGFIPDSGIINPQHPERMAFVSVGMILSALPFAFHYYIFSKAGLRTRKTITLEVGVFFLLMAVSIPIFFMLAGGFVDNGSAITGDDNRSEKVDIYSAAFHVISGTTTTGFQYLDIHSTSSTAKVFLIVIMLVGGTAFSTAGGIKVGRFVILYQEFRKHAREKVGGNAAVAGSSTSTSISSTANPYRSSEFITRIREDHQRGQIEDKIDDQEKTTTLLRQTRLIVGKKVVREILVIIALYVCISFLTGLAISFFTGSKFEDSLFESVSAISTTGLTAGVTSVNLDSFSKLMLTLNMVVGRFEIIALLYIFFSYFRK</sequence>
<feature type="transmembrane region" description="Helical" evidence="10">
    <location>
        <begin position="487"/>
        <end position="513"/>
    </location>
</feature>
<feature type="transmembrane region" description="Helical" evidence="10">
    <location>
        <begin position="182"/>
        <end position="203"/>
    </location>
</feature>
<keyword evidence="13" id="KW-1185">Reference proteome</keyword>
<feature type="transmembrane region" description="Helical" evidence="10">
    <location>
        <begin position="283"/>
        <end position="302"/>
    </location>
</feature>
<keyword evidence="6 10" id="KW-1133">Transmembrane helix</keyword>
<feature type="transmembrane region" description="Helical" evidence="10">
    <location>
        <begin position="323"/>
        <end position="345"/>
    </location>
</feature>
<evidence type="ECO:0000256" key="7">
    <source>
        <dbReference type="ARBA" id="ARBA00023065"/>
    </source>
</evidence>
<comment type="similarity">
    <text evidence="2">Belongs to the TrkH potassium transport family.</text>
</comment>
<protein>
    <submittedName>
        <fullName evidence="12">Trk-type K+ transport system, membrane component</fullName>
    </submittedName>
</protein>
<dbReference type="Gene3D" id="3.10.580.10">
    <property type="entry name" value="CBS-domain"/>
    <property type="match status" value="1"/>
</dbReference>
<dbReference type="Pfam" id="PF00571">
    <property type="entry name" value="CBS"/>
    <property type="match status" value="2"/>
</dbReference>
<proteinExistence type="inferred from homology"/>
<dbReference type="SUPFAM" id="SSF54631">
    <property type="entry name" value="CBS-domain pair"/>
    <property type="match status" value="1"/>
</dbReference>
<feature type="transmembrane region" description="Helical" evidence="10">
    <location>
        <begin position="151"/>
        <end position="176"/>
    </location>
</feature>
<keyword evidence="3" id="KW-0813">Transport</keyword>
<feature type="domain" description="CBS" evidence="11">
    <location>
        <begin position="78"/>
        <end position="135"/>
    </location>
</feature>
<keyword evidence="8 10" id="KW-0472">Membrane</keyword>
<evidence type="ECO:0000256" key="1">
    <source>
        <dbReference type="ARBA" id="ARBA00004651"/>
    </source>
</evidence>
<dbReference type="Proteomes" id="UP000028194">
    <property type="component" value="Chromosome"/>
</dbReference>
<dbReference type="Pfam" id="PF02386">
    <property type="entry name" value="TrkH"/>
    <property type="match status" value="1"/>
</dbReference>
<dbReference type="InterPro" id="IPR003445">
    <property type="entry name" value="Cat_transpt"/>
</dbReference>
<dbReference type="GO" id="GO:0030001">
    <property type="term" value="P:metal ion transport"/>
    <property type="evidence" value="ECO:0007669"/>
    <property type="project" value="UniProtKB-ARBA"/>
</dbReference>
<evidence type="ECO:0000256" key="2">
    <source>
        <dbReference type="ARBA" id="ARBA00009137"/>
    </source>
</evidence>
<evidence type="ECO:0000256" key="6">
    <source>
        <dbReference type="ARBA" id="ARBA00022989"/>
    </source>
</evidence>
<keyword evidence="7" id="KW-0406">Ion transport</keyword>
<evidence type="ECO:0000256" key="10">
    <source>
        <dbReference type="SAM" id="Phobius"/>
    </source>
</evidence>
<gene>
    <name evidence="12" type="ORF">NTE_03481</name>
</gene>
<dbReference type="RefSeq" id="WP_148701900.1">
    <property type="nucleotide sequence ID" value="NZ_CP007174.1"/>
</dbReference>
<feature type="transmembrane region" description="Helical" evidence="10">
    <location>
        <begin position="215"/>
        <end position="235"/>
    </location>
</feature>
<dbReference type="GO" id="GO:0008324">
    <property type="term" value="F:monoatomic cation transmembrane transporter activity"/>
    <property type="evidence" value="ECO:0007669"/>
    <property type="project" value="InterPro"/>
</dbReference>
<dbReference type="HOGENOM" id="CLU_451740_0_0_2"/>
<dbReference type="PANTHER" id="PTHR32024">
    <property type="entry name" value="TRK SYSTEM POTASSIUM UPTAKE PROTEIN TRKG-RELATED"/>
    <property type="match status" value="1"/>
</dbReference>
<evidence type="ECO:0000256" key="9">
    <source>
        <dbReference type="PROSITE-ProRule" id="PRU00703"/>
    </source>
</evidence>
<evidence type="ECO:0000256" key="4">
    <source>
        <dbReference type="ARBA" id="ARBA00022475"/>
    </source>
</evidence>
<dbReference type="STRING" id="1459636.NTE_03481"/>
<reference evidence="12 13" key="1">
    <citation type="journal article" date="2014" name="PLoS ONE">
        <title>Genome Sequence of Candidatus Nitrososphaera evergladensis from Group I.1b Enriched from Everglades Soil Reveals Novel Genomic Features of the Ammonia-Oxidizing Archaea.</title>
        <authorList>
            <person name="Zhalnina K.V."/>
            <person name="Dias R."/>
            <person name="Leonard M.T."/>
            <person name="Dorr de Quadros P."/>
            <person name="Camargo F.A."/>
            <person name="Drew J.C."/>
            <person name="Farmerie W.G."/>
            <person name="Daroub S.H."/>
            <person name="Triplett E.W."/>
        </authorList>
    </citation>
    <scope>NUCLEOTIDE SEQUENCE [LARGE SCALE GENOMIC DNA]</scope>
    <source>
        <strain evidence="12 13">SR1</strain>
    </source>
</reference>
<evidence type="ECO:0000313" key="13">
    <source>
        <dbReference type="Proteomes" id="UP000028194"/>
    </source>
</evidence>
<feature type="transmembrane region" description="Helical" evidence="10">
    <location>
        <begin position="595"/>
        <end position="616"/>
    </location>
</feature>
<dbReference type="eggNOG" id="arCOG00606">
    <property type="taxonomic scope" value="Archaea"/>
</dbReference>
<name>A0A075N234_9ARCH</name>
<dbReference type="GO" id="GO:0005886">
    <property type="term" value="C:plasma membrane"/>
    <property type="evidence" value="ECO:0007669"/>
    <property type="project" value="UniProtKB-SubCell"/>
</dbReference>
<evidence type="ECO:0000259" key="11">
    <source>
        <dbReference type="PROSITE" id="PS51371"/>
    </source>
</evidence>
<evidence type="ECO:0000256" key="8">
    <source>
        <dbReference type="ARBA" id="ARBA00023136"/>
    </source>
</evidence>
<dbReference type="KEGG" id="nev:NTE_03481"/>
<feature type="transmembrane region" description="Helical" evidence="10">
    <location>
        <begin position="381"/>
        <end position="401"/>
    </location>
</feature>
<dbReference type="EMBL" id="CP007174">
    <property type="protein sequence ID" value="AIF85509.1"/>
    <property type="molecule type" value="Genomic_DNA"/>
</dbReference>
<dbReference type="PANTHER" id="PTHR32024:SF2">
    <property type="entry name" value="TRK SYSTEM POTASSIUM UPTAKE PROTEIN TRKG-RELATED"/>
    <property type="match status" value="1"/>
</dbReference>
<feature type="transmembrane region" description="Helical" evidence="10">
    <location>
        <begin position="652"/>
        <end position="673"/>
    </location>
</feature>
<comment type="subcellular location">
    <subcellularLocation>
        <location evidence="1">Cell membrane</location>
        <topology evidence="1">Multi-pass membrane protein</topology>
    </subcellularLocation>
</comment>